<feature type="chain" id="PRO_5042939787" evidence="2">
    <location>
        <begin position="25"/>
        <end position="192"/>
    </location>
</feature>
<dbReference type="InterPro" id="IPR051686">
    <property type="entry name" value="Lipoprotein_DolP"/>
</dbReference>
<name>A0AAP4TYE1_9GAMM</name>
<dbReference type="SMART" id="SM00749">
    <property type="entry name" value="BON"/>
    <property type="match status" value="2"/>
</dbReference>
<dbReference type="PROSITE" id="PS50914">
    <property type="entry name" value="BON"/>
    <property type="match status" value="2"/>
</dbReference>
<evidence type="ECO:0000256" key="1">
    <source>
        <dbReference type="ARBA" id="ARBA00022729"/>
    </source>
</evidence>
<protein>
    <submittedName>
        <fullName evidence="5">BON domain-containing protein</fullName>
    </submittedName>
</protein>
<keyword evidence="1 2" id="KW-0732">Signal</keyword>
<reference evidence="5" key="2">
    <citation type="submission" date="2023-07" db="EMBL/GenBank/DDBJ databases">
        <title>Genome content predicts the carbon catabolic preferences of heterotrophic bacteria.</title>
        <authorList>
            <person name="Gralka M."/>
        </authorList>
    </citation>
    <scope>NUCLEOTIDE SEQUENCE</scope>
    <source>
        <strain evidence="5">C2R13</strain>
    </source>
</reference>
<gene>
    <name evidence="5" type="ORF">Q4535_11165</name>
    <name evidence="4" type="ORF">QLT01_03945</name>
</gene>
<evidence type="ECO:0000259" key="3">
    <source>
        <dbReference type="PROSITE" id="PS50914"/>
    </source>
</evidence>
<reference evidence="4" key="1">
    <citation type="submission" date="2023-04" db="EMBL/GenBank/DDBJ databases">
        <authorList>
            <person name="Otstavnykh N."/>
            <person name="Seitkalieva A."/>
            <person name="Bystritskaya E."/>
        </authorList>
    </citation>
    <scope>NUCLEOTIDE SEQUENCE</scope>
    <source>
        <strain evidence="4">NRIC 0815</strain>
    </source>
</reference>
<evidence type="ECO:0000313" key="5">
    <source>
        <dbReference type="EMBL" id="MDO6672675.1"/>
    </source>
</evidence>
<dbReference type="EMBL" id="JASCSA010000002">
    <property type="protein sequence ID" value="MDI5883508.1"/>
    <property type="molecule type" value="Genomic_DNA"/>
</dbReference>
<organism evidence="5 6">
    <name type="scientific">Cobetia amphilecti</name>
    <dbReference type="NCBI Taxonomy" id="1055104"/>
    <lineage>
        <taxon>Bacteria</taxon>
        <taxon>Pseudomonadati</taxon>
        <taxon>Pseudomonadota</taxon>
        <taxon>Gammaproteobacteria</taxon>
        <taxon>Oceanospirillales</taxon>
        <taxon>Halomonadaceae</taxon>
        <taxon>Cobetia</taxon>
    </lineage>
</organism>
<accession>A0AAP4TYE1</accession>
<feature type="domain" description="BON" evidence="3">
    <location>
        <begin position="47"/>
        <end position="116"/>
    </location>
</feature>
<proteinExistence type="predicted"/>
<evidence type="ECO:0000313" key="4">
    <source>
        <dbReference type="EMBL" id="MDI5883508.1"/>
    </source>
</evidence>
<dbReference type="InterPro" id="IPR007055">
    <property type="entry name" value="BON_dom"/>
</dbReference>
<dbReference type="EMBL" id="JAUORK010000014">
    <property type="protein sequence ID" value="MDO6672675.1"/>
    <property type="molecule type" value="Genomic_DNA"/>
</dbReference>
<dbReference type="Gene3D" id="3.30.1340.30">
    <property type="match status" value="1"/>
</dbReference>
<dbReference type="RefSeq" id="WP_054555092.1">
    <property type="nucleotide sequence ID" value="NZ_CANLSP010000002.1"/>
</dbReference>
<evidence type="ECO:0000256" key="2">
    <source>
        <dbReference type="SAM" id="SignalP"/>
    </source>
</evidence>
<dbReference type="Proteomes" id="UP001229025">
    <property type="component" value="Unassembled WGS sequence"/>
</dbReference>
<dbReference type="PROSITE" id="PS51257">
    <property type="entry name" value="PROKAR_LIPOPROTEIN"/>
    <property type="match status" value="1"/>
</dbReference>
<reference evidence="4" key="4">
    <citation type="submission" date="2024-05" db="EMBL/GenBank/DDBJ databases">
        <title>Genome-based characterization of strain KMM 296 and proposal for reclassification of Cobetia litoralis and Cobetia pacifica, and emended description of the species Cobetia amphilecti and Cobetia marina.</title>
        <authorList>
            <person name="Balabanova L."/>
            <person name="Nedashkovskaya O."/>
        </authorList>
    </citation>
    <scope>NUCLEOTIDE SEQUENCE</scope>
    <source>
        <strain evidence="4">NRIC 0815</strain>
    </source>
</reference>
<dbReference type="AlphaFoldDB" id="A0AAP4TYE1"/>
<evidence type="ECO:0000313" key="6">
    <source>
        <dbReference type="Proteomes" id="UP001170481"/>
    </source>
</evidence>
<feature type="signal peptide" evidence="2">
    <location>
        <begin position="1"/>
        <end position="24"/>
    </location>
</feature>
<reference evidence="7" key="3">
    <citation type="submission" date="2023-07" db="EMBL/GenBank/DDBJ databases">
        <title>Genome-based characterization of strain KMM 296 and proposal for reclassification of Cobetia litoralis and Cobetia pacifica, and emended description of the species Cobetia amphilecti and Cobetia marina.</title>
        <authorList>
            <person name="Balabanova L."/>
            <person name="Nedashkovskaya O."/>
        </authorList>
    </citation>
    <scope>NUCLEOTIDE SEQUENCE [LARGE SCALE GENOMIC DNA]</scope>
    <source>
        <strain evidence="7">NRIC 0815</strain>
    </source>
</reference>
<sequence length="192" mass="20724">MTPKNLLSLMATAGFLTLAGCTTVADLTNSGPIDEDYGDRTLGAQVEDESIETKIEVNLGKTDARFNDAHVNVNSYNGMVLLTGQVASDELKQKATDIAKDVRRVRQVHNALEISANAPASQRVQDTWLTTRVKATLAADANIDSGRILVLTENASVYLMGIVTRAEADQIVSKVSEVGGIQRIAKVFEYLD</sequence>
<feature type="domain" description="BON" evidence="3">
    <location>
        <begin position="125"/>
        <end position="192"/>
    </location>
</feature>
<dbReference type="PANTHER" id="PTHR34606:SF4">
    <property type="entry name" value="OUTER MEMBRANE LIPOPROTEIN DOLP"/>
    <property type="match status" value="1"/>
</dbReference>
<dbReference type="PANTHER" id="PTHR34606">
    <property type="entry name" value="BON DOMAIN-CONTAINING PROTEIN"/>
    <property type="match status" value="1"/>
</dbReference>
<keyword evidence="7" id="KW-1185">Reference proteome</keyword>
<dbReference type="InterPro" id="IPR014004">
    <property type="entry name" value="Transpt-assoc_nodulatn_dom_bac"/>
</dbReference>
<dbReference type="Pfam" id="PF04972">
    <property type="entry name" value="BON"/>
    <property type="match status" value="2"/>
</dbReference>
<evidence type="ECO:0000313" key="7">
    <source>
        <dbReference type="Proteomes" id="UP001229025"/>
    </source>
</evidence>
<comment type="caution">
    <text evidence="5">The sequence shown here is derived from an EMBL/GenBank/DDBJ whole genome shotgun (WGS) entry which is preliminary data.</text>
</comment>
<dbReference type="Proteomes" id="UP001170481">
    <property type="component" value="Unassembled WGS sequence"/>
</dbReference>